<dbReference type="InterPro" id="IPR050426">
    <property type="entry name" value="Glycosyltransferase_28"/>
</dbReference>
<proteinExistence type="predicted"/>
<dbReference type="PANTHER" id="PTHR48050">
    <property type="entry name" value="STEROL 3-BETA-GLUCOSYLTRANSFERASE"/>
    <property type="match status" value="1"/>
</dbReference>
<evidence type="ECO:0000259" key="1">
    <source>
        <dbReference type="Pfam" id="PF03033"/>
    </source>
</evidence>
<sequence length="392" mass="42230">MATMLMSTQGTDGDVLPFIRLGGELRRAGHDVTLFSHAPFAERAARAGLDFVAVDTDAGYARHMADTTALIGTRDLSWADLFRRHGLYGQLAWEVREMAARHRPGDTVLIGRHTSTFSVRFAAELLGAPAVWVALSPSQLMLVGMAVHSCRTQLAPGMDTVRRDLGLNPVTDWRAWFREVDLELGLWPEWFDEAGLRTPARVVRTGFVVPDESPGETLPAAAEELLAERPVLLTGGTSRMQDRGFYEAAVGGCAGRRVMLVARHADLLPDPLPGGMTWFPRLPFREVVPKVSALVHHGGVGTLTRGLAAGVPQVILADTVDRPDNAARLAGAGLAAWLPSSRWNPGEVSAAVAAAVADTGYLERCRKITGDLDPAAGPAEARIRIEHLVGPR</sequence>
<protein>
    <submittedName>
        <fullName evidence="3">Glycosyl transferase family 1</fullName>
    </submittedName>
</protein>
<feature type="domain" description="Erythromycin biosynthesis protein CIII-like C-terminal" evidence="2">
    <location>
        <begin position="271"/>
        <end position="381"/>
    </location>
</feature>
<dbReference type="InterPro" id="IPR004276">
    <property type="entry name" value="GlycoTrans_28_N"/>
</dbReference>
<dbReference type="Pfam" id="PF03033">
    <property type="entry name" value="Glyco_transf_28"/>
    <property type="match status" value="1"/>
</dbReference>
<dbReference type="GO" id="GO:0005975">
    <property type="term" value="P:carbohydrate metabolic process"/>
    <property type="evidence" value="ECO:0007669"/>
    <property type="project" value="InterPro"/>
</dbReference>
<name>A0A919Q5U8_9ACTN</name>
<dbReference type="Pfam" id="PF06722">
    <property type="entry name" value="EryCIII-like_C"/>
    <property type="match status" value="1"/>
</dbReference>
<dbReference type="AlphaFoldDB" id="A0A919Q5U8"/>
<keyword evidence="3" id="KW-0808">Transferase</keyword>
<comment type="caution">
    <text evidence="3">The sequence shown here is derived from an EMBL/GenBank/DDBJ whole genome shotgun (WGS) entry which is preliminary data.</text>
</comment>
<dbReference type="Gene3D" id="3.40.50.2000">
    <property type="entry name" value="Glycogen Phosphorylase B"/>
    <property type="match status" value="2"/>
</dbReference>
<accession>A0A919Q5U8</accession>
<dbReference type="SUPFAM" id="SSF53756">
    <property type="entry name" value="UDP-Glycosyltransferase/glycogen phosphorylase"/>
    <property type="match status" value="1"/>
</dbReference>
<reference evidence="3" key="1">
    <citation type="submission" date="2021-01" db="EMBL/GenBank/DDBJ databases">
        <title>Whole genome shotgun sequence of Acrocarpospora phusangensis NBRC 108782.</title>
        <authorList>
            <person name="Komaki H."/>
            <person name="Tamura T."/>
        </authorList>
    </citation>
    <scope>NUCLEOTIDE SEQUENCE</scope>
    <source>
        <strain evidence="3">NBRC 108782</strain>
    </source>
</reference>
<feature type="domain" description="Glycosyltransferase family 28 N-terminal" evidence="1">
    <location>
        <begin position="5"/>
        <end position="64"/>
    </location>
</feature>
<dbReference type="GO" id="GO:0016758">
    <property type="term" value="F:hexosyltransferase activity"/>
    <property type="evidence" value="ECO:0007669"/>
    <property type="project" value="InterPro"/>
</dbReference>
<dbReference type="Proteomes" id="UP000640052">
    <property type="component" value="Unassembled WGS sequence"/>
</dbReference>
<dbReference type="EMBL" id="BOOA01000001">
    <property type="protein sequence ID" value="GIH21789.1"/>
    <property type="molecule type" value="Genomic_DNA"/>
</dbReference>
<gene>
    <name evidence="3" type="primary">rhlB-2</name>
    <name evidence="3" type="ORF">Aph01nite_00990</name>
</gene>
<evidence type="ECO:0000313" key="4">
    <source>
        <dbReference type="Proteomes" id="UP000640052"/>
    </source>
</evidence>
<dbReference type="InterPro" id="IPR010610">
    <property type="entry name" value="EryCIII-like_C"/>
</dbReference>
<dbReference type="GO" id="GO:1901137">
    <property type="term" value="P:carbohydrate derivative biosynthetic process"/>
    <property type="evidence" value="ECO:0007669"/>
    <property type="project" value="UniProtKB-ARBA"/>
</dbReference>
<evidence type="ECO:0000313" key="3">
    <source>
        <dbReference type="EMBL" id="GIH21789.1"/>
    </source>
</evidence>
<keyword evidence="4" id="KW-1185">Reference proteome</keyword>
<dbReference type="PANTHER" id="PTHR48050:SF13">
    <property type="entry name" value="STEROL 3-BETA-GLUCOSYLTRANSFERASE UGT80A2"/>
    <property type="match status" value="1"/>
</dbReference>
<organism evidence="3 4">
    <name type="scientific">Acrocarpospora phusangensis</name>
    <dbReference type="NCBI Taxonomy" id="1070424"/>
    <lineage>
        <taxon>Bacteria</taxon>
        <taxon>Bacillati</taxon>
        <taxon>Actinomycetota</taxon>
        <taxon>Actinomycetes</taxon>
        <taxon>Streptosporangiales</taxon>
        <taxon>Streptosporangiaceae</taxon>
        <taxon>Acrocarpospora</taxon>
    </lineage>
</organism>
<evidence type="ECO:0000259" key="2">
    <source>
        <dbReference type="Pfam" id="PF06722"/>
    </source>
</evidence>